<keyword evidence="3" id="KW-1185">Reference proteome</keyword>
<evidence type="ECO:0000256" key="1">
    <source>
        <dbReference type="SAM" id="MobiDB-lite"/>
    </source>
</evidence>
<gene>
    <name evidence="2" type="ORF">JYU34_018910</name>
</gene>
<proteinExistence type="predicted"/>
<accession>A0ABQ7PYS2</accession>
<organism evidence="2 3">
    <name type="scientific">Plutella xylostella</name>
    <name type="common">Diamondback moth</name>
    <name type="synonym">Plutella maculipennis</name>
    <dbReference type="NCBI Taxonomy" id="51655"/>
    <lineage>
        <taxon>Eukaryota</taxon>
        <taxon>Metazoa</taxon>
        <taxon>Ecdysozoa</taxon>
        <taxon>Arthropoda</taxon>
        <taxon>Hexapoda</taxon>
        <taxon>Insecta</taxon>
        <taxon>Pterygota</taxon>
        <taxon>Neoptera</taxon>
        <taxon>Endopterygota</taxon>
        <taxon>Lepidoptera</taxon>
        <taxon>Glossata</taxon>
        <taxon>Ditrysia</taxon>
        <taxon>Yponomeutoidea</taxon>
        <taxon>Plutellidae</taxon>
        <taxon>Plutella</taxon>
    </lineage>
</organism>
<dbReference type="Proteomes" id="UP000823941">
    <property type="component" value="Chromosome 25"/>
</dbReference>
<evidence type="ECO:0000313" key="2">
    <source>
        <dbReference type="EMBL" id="KAG7298135.1"/>
    </source>
</evidence>
<evidence type="ECO:0000313" key="3">
    <source>
        <dbReference type="Proteomes" id="UP000823941"/>
    </source>
</evidence>
<feature type="compositionally biased region" description="Basic and acidic residues" evidence="1">
    <location>
        <begin position="17"/>
        <end position="42"/>
    </location>
</feature>
<protein>
    <submittedName>
        <fullName evidence="2">Uncharacterized protein</fullName>
    </submittedName>
</protein>
<sequence length="64" mass="7367">MKQMKTKCSKPFPFHANTDEKSKKYEEQITRTHRAKEKEECLSARGQYLPTIGDRGNPRSTGVP</sequence>
<dbReference type="EMBL" id="JAHIBW010000025">
    <property type="protein sequence ID" value="KAG7298135.1"/>
    <property type="molecule type" value="Genomic_DNA"/>
</dbReference>
<comment type="caution">
    <text evidence="2">The sequence shown here is derived from an EMBL/GenBank/DDBJ whole genome shotgun (WGS) entry which is preliminary data.</text>
</comment>
<reference evidence="2 3" key="1">
    <citation type="submission" date="2021-06" db="EMBL/GenBank/DDBJ databases">
        <title>A haploid diamondback moth (Plutella xylostella L.) genome assembly resolves 31 chromosomes and identifies a diamide resistance mutation.</title>
        <authorList>
            <person name="Ward C.M."/>
            <person name="Perry K.D."/>
            <person name="Baker G."/>
            <person name="Powis K."/>
            <person name="Heckel D.G."/>
            <person name="Baxter S.W."/>
        </authorList>
    </citation>
    <scope>NUCLEOTIDE SEQUENCE [LARGE SCALE GENOMIC DNA]</scope>
    <source>
        <strain evidence="2 3">LV</strain>
        <tissue evidence="2">Single pupa</tissue>
    </source>
</reference>
<name>A0ABQ7PYS2_PLUXY</name>
<feature type="region of interest" description="Disordered" evidence="1">
    <location>
        <begin position="1"/>
        <end position="64"/>
    </location>
</feature>